<gene>
    <name evidence="1" type="ORF">HCT14_08155</name>
</gene>
<accession>A0A968GFG9</accession>
<evidence type="ECO:0000313" key="1">
    <source>
        <dbReference type="EMBL" id="NIZ41479.1"/>
    </source>
</evidence>
<comment type="caution">
    <text evidence="1">The sequence shown here is derived from an EMBL/GenBank/DDBJ whole genome shotgun (WGS) entry which is preliminary data.</text>
</comment>
<sequence length="220" mass="24928">MTRSLSFMKYLFPLIMTLMLIPSGHAFSLYLGTRVGFDVGYNHGDIRFTLPAQNNQTFHMGMYRMHSSFGGGLFMDVDLLPFLALTPQFHFQIYRHAQAIDPTQEQIIATWHELTLETLLKFKFSWWYLGGGIGVVFNTTPQFSNNNHMHNITAKGSHNIVVVTEGGLQIPFSLIFFQVALRSSINPKAIQQISHNSPYGYMRNAFNIGLFFGLGVRLVG</sequence>
<dbReference type="Proteomes" id="UP000711995">
    <property type="component" value="Unassembled WGS sequence"/>
</dbReference>
<proteinExistence type="predicted"/>
<dbReference type="EMBL" id="JAATLJ010000003">
    <property type="protein sequence ID" value="NIZ41479.1"/>
    <property type="molecule type" value="Genomic_DNA"/>
</dbReference>
<name>A0A968GFG9_9SPIO</name>
<reference evidence="1 2" key="1">
    <citation type="submission" date="2020-03" db="EMBL/GenBank/DDBJ databases">
        <title>Spirochaetal bacteria isolated from arthropods constitute a novel genus Entomospira genus novum within the order Spirochaetales.</title>
        <authorList>
            <person name="Grana-Miraglia L."/>
            <person name="Sikutova S."/>
            <person name="Fingerle V."/>
            <person name="Sing A."/>
            <person name="Castillo-Ramirez S."/>
            <person name="Margos G."/>
            <person name="Rudolf I."/>
        </authorList>
    </citation>
    <scope>NUCLEOTIDE SEQUENCE [LARGE SCALE GENOMIC DNA]</scope>
    <source>
        <strain evidence="1 2">BR193</strain>
    </source>
</reference>
<protein>
    <recommendedName>
        <fullName evidence="3">Outer membrane protein beta-barrel domain-containing protein</fullName>
    </recommendedName>
</protein>
<dbReference type="RefSeq" id="WP_167701100.1">
    <property type="nucleotide sequence ID" value="NZ_CP118176.1"/>
</dbReference>
<dbReference type="AlphaFoldDB" id="A0A968GFG9"/>
<evidence type="ECO:0000313" key="2">
    <source>
        <dbReference type="Proteomes" id="UP000711995"/>
    </source>
</evidence>
<organism evidence="1 2">
    <name type="scientific">Entomospira entomophila</name>
    <dbReference type="NCBI Taxonomy" id="2719988"/>
    <lineage>
        <taxon>Bacteria</taxon>
        <taxon>Pseudomonadati</taxon>
        <taxon>Spirochaetota</taxon>
        <taxon>Spirochaetia</taxon>
        <taxon>Spirochaetales</taxon>
        <taxon>Spirochaetaceae</taxon>
        <taxon>Entomospira</taxon>
    </lineage>
</organism>
<keyword evidence="2" id="KW-1185">Reference proteome</keyword>
<evidence type="ECO:0008006" key="3">
    <source>
        <dbReference type="Google" id="ProtNLM"/>
    </source>
</evidence>